<gene>
    <name evidence="1" type="ORF">CYMTET_49694</name>
</gene>
<name>A0AAE0BR01_9CHLO</name>
<keyword evidence="2" id="KW-1185">Reference proteome</keyword>
<organism evidence="1 2">
    <name type="scientific">Cymbomonas tetramitiformis</name>
    <dbReference type="NCBI Taxonomy" id="36881"/>
    <lineage>
        <taxon>Eukaryota</taxon>
        <taxon>Viridiplantae</taxon>
        <taxon>Chlorophyta</taxon>
        <taxon>Pyramimonadophyceae</taxon>
        <taxon>Pyramimonadales</taxon>
        <taxon>Pyramimonadaceae</taxon>
        <taxon>Cymbomonas</taxon>
    </lineage>
</organism>
<protein>
    <submittedName>
        <fullName evidence="1">Uncharacterized protein</fullName>
    </submittedName>
</protein>
<comment type="caution">
    <text evidence="1">The sequence shown here is derived from an EMBL/GenBank/DDBJ whole genome shotgun (WGS) entry which is preliminary data.</text>
</comment>
<proteinExistence type="predicted"/>
<sequence>MQGMTVPTGVFAYDKNIHAFDSDDESDGPDEIDATGYINAPELPVHPRHSSGGAGLFKTLLPVLCLSMLVACDIAVPPSVILSAGSVAYGSVVLPQPYFTGNAFQLEGVYAPIDAGGSFSLVLCRRYRGSNLQPIGPR</sequence>
<evidence type="ECO:0000313" key="2">
    <source>
        <dbReference type="Proteomes" id="UP001190700"/>
    </source>
</evidence>
<dbReference type="AlphaFoldDB" id="A0AAE0BR01"/>
<accession>A0AAE0BR01</accession>
<dbReference type="EMBL" id="LGRX02033636">
    <property type="protein sequence ID" value="KAK3240465.1"/>
    <property type="molecule type" value="Genomic_DNA"/>
</dbReference>
<dbReference type="Proteomes" id="UP001190700">
    <property type="component" value="Unassembled WGS sequence"/>
</dbReference>
<evidence type="ECO:0000313" key="1">
    <source>
        <dbReference type="EMBL" id="KAK3240465.1"/>
    </source>
</evidence>
<reference evidence="1 2" key="1">
    <citation type="journal article" date="2015" name="Genome Biol. Evol.">
        <title>Comparative Genomics of a Bacterivorous Green Alga Reveals Evolutionary Causalities and Consequences of Phago-Mixotrophic Mode of Nutrition.</title>
        <authorList>
            <person name="Burns J.A."/>
            <person name="Paasch A."/>
            <person name="Narechania A."/>
            <person name="Kim E."/>
        </authorList>
    </citation>
    <scope>NUCLEOTIDE SEQUENCE [LARGE SCALE GENOMIC DNA]</scope>
    <source>
        <strain evidence="1 2">PLY_AMNH</strain>
    </source>
</reference>